<proteinExistence type="predicted"/>
<evidence type="ECO:0000313" key="1">
    <source>
        <dbReference type="EMBL" id="MBE9079243.1"/>
    </source>
</evidence>
<keyword evidence="2" id="KW-1185">Reference proteome</keyword>
<protein>
    <submittedName>
        <fullName evidence="1">Uncharacterized protein</fullName>
    </submittedName>
</protein>
<comment type="caution">
    <text evidence="1">The sequence shown here is derived from an EMBL/GenBank/DDBJ whole genome shotgun (WGS) entry which is preliminary data.</text>
</comment>
<dbReference type="AlphaFoldDB" id="A0A8J7AKA5"/>
<dbReference type="RefSeq" id="WP_193909997.1">
    <property type="nucleotide sequence ID" value="NZ_JADEXG010000050.1"/>
</dbReference>
<dbReference type="NCBIfam" id="NF041551">
    <property type="entry name" value="YlcI_YnfO_N"/>
    <property type="match status" value="1"/>
</dbReference>
<name>A0A8J7AKA5_9CYAN</name>
<organism evidence="1 2">
    <name type="scientific">Vasconcelosia minhoensis LEGE 07310</name>
    <dbReference type="NCBI Taxonomy" id="915328"/>
    <lineage>
        <taxon>Bacteria</taxon>
        <taxon>Bacillati</taxon>
        <taxon>Cyanobacteriota</taxon>
        <taxon>Cyanophyceae</taxon>
        <taxon>Nodosilineales</taxon>
        <taxon>Cymatolegaceae</taxon>
        <taxon>Vasconcelosia</taxon>
        <taxon>Vasconcelosia minhoensis</taxon>
    </lineage>
</organism>
<evidence type="ECO:0000313" key="2">
    <source>
        <dbReference type="Proteomes" id="UP000636505"/>
    </source>
</evidence>
<reference evidence="1" key="1">
    <citation type="submission" date="2020-10" db="EMBL/GenBank/DDBJ databases">
        <authorList>
            <person name="Castelo-Branco R."/>
            <person name="Eusebio N."/>
            <person name="Adriana R."/>
            <person name="Vieira A."/>
            <person name="Brugerolle De Fraissinette N."/>
            <person name="Rezende De Castro R."/>
            <person name="Schneider M.P."/>
            <person name="Vasconcelos V."/>
            <person name="Leao P.N."/>
        </authorList>
    </citation>
    <scope>NUCLEOTIDE SEQUENCE</scope>
    <source>
        <strain evidence="1">LEGE 07310</strain>
    </source>
</reference>
<accession>A0A8J7AKA5</accession>
<dbReference type="Proteomes" id="UP000636505">
    <property type="component" value="Unassembled WGS sequence"/>
</dbReference>
<gene>
    <name evidence="1" type="ORF">IQ241_18395</name>
</gene>
<sequence length="84" mass="9595">MQRESITIRFPSDLLAQAKSLKGGTESFNDLVVQALDQEVRRRQAFAAHKRIQMRRQTVLKRTGVQTDSAELVRELRVEDDPSA</sequence>
<dbReference type="EMBL" id="JADEXG010000050">
    <property type="protein sequence ID" value="MBE9079243.1"/>
    <property type="molecule type" value="Genomic_DNA"/>
</dbReference>